<dbReference type="Pfam" id="PF07727">
    <property type="entry name" value="RVT_2"/>
    <property type="match status" value="1"/>
</dbReference>
<gene>
    <name evidence="3" type="ORF">QYE76_019274</name>
</gene>
<reference evidence="3" key="1">
    <citation type="submission" date="2023-07" db="EMBL/GenBank/DDBJ databases">
        <title>A chromosome-level genome assembly of Lolium multiflorum.</title>
        <authorList>
            <person name="Chen Y."/>
            <person name="Copetti D."/>
            <person name="Kolliker R."/>
            <person name="Studer B."/>
        </authorList>
    </citation>
    <scope>NUCLEOTIDE SEQUENCE</scope>
    <source>
        <strain evidence="3">02402/16</strain>
        <tissue evidence="3">Leaf</tissue>
    </source>
</reference>
<accession>A0AAD8VMZ6</accession>
<evidence type="ECO:0000256" key="1">
    <source>
        <dbReference type="SAM" id="MobiDB-lite"/>
    </source>
</evidence>
<evidence type="ECO:0000313" key="3">
    <source>
        <dbReference type="EMBL" id="KAK1613757.1"/>
    </source>
</evidence>
<dbReference type="Proteomes" id="UP001231189">
    <property type="component" value="Unassembled WGS sequence"/>
</dbReference>
<dbReference type="EMBL" id="JAUUTY010000006">
    <property type="protein sequence ID" value="KAK1613757.1"/>
    <property type="molecule type" value="Genomic_DNA"/>
</dbReference>
<name>A0AAD8VMZ6_LOLMU</name>
<dbReference type="AlphaFoldDB" id="A0AAD8VMZ6"/>
<comment type="caution">
    <text evidence="3">The sequence shown here is derived from an EMBL/GenBank/DDBJ whole genome shotgun (WGS) entry which is preliminary data.</text>
</comment>
<keyword evidence="4" id="KW-1185">Reference proteome</keyword>
<sequence length="278" mass="31407">MLQLQHLKQLQIALRPTLNLHGITPLTRLLRNPLCEAVEALLHVSCRRDPALLTRLEEIPLVRSRSLVTRRCGPLRCPWLPDRGASTPTRSRHIASDPAPSSSPDQVLPTTSSSPAISVLLAVQPQLSIPDSGSSVQPPPAARVQTRLQIGEPRNLSEALTDTHWKLAMQDEYDALLANHTWHLVPPSSRRNIIDCKWVYRIKKNADGTIDRYKARLVAKGFKQRLTRLEFTAARCKNVFVHGVLEEEVYMKQPPGFESFANPNYVRKLYKALYVIRL</sequence>
<feature type="region of interest" description="Disordered" evidence="1">
    <location>
        <begin position="79"/>
        <end position="112"/>
    </location>
</feature>
<evidence type="ECO:0000313" key="4">
    <source>
        <dbReference type="Proteomes" id="UP001231189"/>
    </source>
</evidence>
<dbReference type="InterPro" id="IPR013103">
    <property type="entry name" value="RVT_2"/>
</dbReference>
<feature type="compositionally biased region" description="Low complexity" evidence="1">
    <location>
        <begin position="96"/>
        <end position="105"/>
    </location>
</feature>
<feature type="domain" description="Reverse transcriptase Ty1/copia-type" evidence="2">
    <location>
        <begin position="179"/>
        <end position="225"/>
    </location>
</feature>
<organism evidence="3 4">
    <name type="scientific">Lolium multiflorum</name>
    <name type="common">Italian ryegrass</name>
    <name type="synonym">Lolium perenne subsp. multiflorum</name>
    <dbReference type="NCBI Taxonomy" id="4521"/>
    <lineage>
        <taxon>Eukaryota</taxon>
        <taxon>Viridiplantae</taxon>
        <taxon>Streptophyta</taxon>
        <taxon>Embryophyta</taxon>
        <taxon>Tracheophyta</taxon>
        <taxon>Spermatophyta</taxon>
        <taxon>Magnoliopsida</taxon>
        <taxon>Liliopsida</taxon>
        <taxon>Poales</taxon>
        <taxon>Poaceae</taxon>
        <taxon>BOP clade</taxon>
        <taxon>Pooideae</taxon>
        <taxon>Poodae</taxon>
        <taxon>Poeae</taxon>
        <taxon>Poeae Chloroplast Group 2 (Poeae type)</taxon>
        <taxon>Loliodinae</taxon>
        <taxon>Loliinae</taxon>
        <taxon>Lolium</taxon>
    </lineage>
</organism>
<evidence type="ECO:0000259" key="2">
    <source>
        <dbReference type="Pfam" id="PF07727"/>
    </source>
</evidence>
<proteinExistence type="predicted"/>
<protein>
    <recommendedName>
        <fullName evidence="2">Reverse transcriptase Ty1/copia-type domain-containing protein</fullName>
    </recommendedName>
</protein>